<dbReference type="Gene3D" id="1.10.101.10">
    <property type="entry name" value="PGBD-like superfamily/PGBD"/>
    <property type="match status" value="1"/>
</dbReference>
<proteinExistence type="predicted"/>
<evidence type="ECO:0000313" key="2">
    <source>
        <dbReference type="EMBL" id="WNZ23866.1"/>
    </source>
</evidence>
<gene>
    <name evidence="2" type="ORF">HJG54_14040</name>
</gene>
<dbReference type="EMBL" id="CP053586">
    <property type="protein sequence ID" value="WNZ23866.1"/>
    <property type="molecule type" value="Genomic_DNA"/>
</dbReference>
<dbReference type="AlphaFoldDB" id="A0AA97AIH9"/>
<name>A0AA97AIH9_9CYAN</name>
<dbReference type="SUPFAM" id="SSF47090">
    <property type="entry name" value="PGBD-like"/>
    <property type="match status" value="1"/>
</dbReference>
<dbReference type="InterPro" id="IPR002477">
    <property type="entry name" value="Peptidoglycan-bd-like"/>
</dbReference>
<protein>
    <submittedName>
        <fullName evidence="2">Peptidoglycan-binding protein</fullName>
    </submittedName>
</protein>
<reference evidence="2" key="1">
    <citation type="submission" date="2020-05" db="EMBL/GenBank/DDBJ databases">
        <authorList>
            <person name="Zhu T."/>
            <person name="Keshari N."/>
            <person name="Lu X."/>
        </authorList>
    </citation>
    <scope>NUCLEOTIDE SEQUENCE</scope>
    <source>
        <strain evidence="2">NK1-12</strain>
    </source>
</reference>
<sequence>MKHMRLFSMQSTSTVSRSLAVLRSGSTGNDVRLLQQRLNIIRTIPGLTGLAALTVDGNFGPRTAAGVRRFQTLFNLTVDGIVGPQTWSVLFRESLPGAFSETANFRPFRVEFAPSATSGIVATSSVRGDFEVYVVNAKAGQIVRLNITSPEDNAVIDSIVTANNQEVIPGIDDILRFPLTGDHLIVVGKTRGNATYQLEILIR</sequence>
<evidence type="ECO:0000259" key="1">
    <source>
        <dbReference type="Pfam" id="PF01471"/>
    </source>
</evidence>
<accession>A0AA97AIH9</accession>
<organism evidence="2">
    <name type="scientific">Leptolyngbya sp. NK1-12</name>
    <dbReference type="NCBI Taxonomy" id="2547451"/>
    <lineage>
        <taxon>Bacteria</taxon>
        <taxon>Bacillati</taxon>
        <taxon>Cyanobacteriota</taxon>
        <taxon>Cyanophyceae</taxon>
        <taxon>Leptolyngbyales</taxon>
        <taxon>Leptolyngbyaceae</taxon>
        <taxon>Leptolyngbya group</taxon>
        <taxon>Leptolyngbya</taxon>
    </lineage>
</organism>
<dbReference type="InterPro" id="IPR036366">
    <property type="entry name" value="PGBDSf"/>
</dbReference>
<dbReference type="Pfam" id="PF01471">
    <property type="entry name" value="PG_binding_1"/>
    <property type="match status" value="1"/>
</dbReference>
<dbReference type="Gene3D" id="2.60.120.380">
    <property type="match status" value="1"/>
</dbReference>
<dbReference type="InterPro" id="IPR036365">
    <property type="entry name" value="PGBD-like_sf"/>
</dbReference>
<feature type="domain" description="Peptidoglycan binding-like" evidence="1">
    <location>
        <begin position="27"/>
        <end position="90"/>
    </location>
</feature>